<evidence type="ECO:0000313" key="2">
    <source>
        <dbReference type="Proteomes" id="UP001144978"/>
    </source>
</evidence>
<comment type="caution">
    <text evidence="1">The sequence shown here is derived from an EMBL/GenBank/DDBJ whole genome shotgun (WGS) entry which is preliminary data.</text>
</comment>
<organism evidence="1 2">
    <name type="scientific">Trametes sanguinea</name>
    <dbReference type="NCBI Taxonomy" id="158606"/>
    <lineage>
        <taxon>Eukaryota</taxon>
        <taxon>Fungi</taxon>
        <taxon>Dikarya</taxon>
        <taxon>Basidiomycota</taxon>
        <taxon>Agaricomycotina</taxon>
        <taxon>Agaricomycetes</taxon>
        <taxon>Polyporales</taxon>
        <taxon>Polyporaceae</taxon>
        <taxon>Trametes</taxon>
    </lineage>
</organism>
<proteinExistence type="predicted"/>
<keyword evidence="2" id="KW-1185">Reference proteome</keyword>
<dbReference type="Proteomes" id="UP001144978">
    <property type="component" value="Unassembled WGS sequence"/>
</dbReference>
<name>A0ACC1PU24_9APHY</name>
<reference evidence="1" key="1">
    <citation type="submission" date="2022-08" db="EMBL/GenBank/DDBJ databases">
        <title>Genome Sequence of Pycnoporus sanguineus.</title>
        <authorList>
            <person name="Buettner E."/>
        </authorList>
    </citation>
    <scope>NUCLEOTIDE SEQUENCE</scope>
    <source>
        <strain evidence="1">CG-C14</strain>
    </source>
</reference>
<gene>
    <name evidence="1" type="ORF">NUW54_g5833</name>
</gene>
<accession>A0ACC1PU24</accession>
<sequence>MKTGYVGSRAGRVTACSRTGLTPATEGTPNKLRDGIRSHDGIEGIPTDQPLECAEVLVDGEGDERMSALEPETEGG</sequence>
<evidence type="ECO:0000313" key="1">
    <source>
        <dbReference type="EMBL" id="KAJ3002467.1"/>
    </source>
</evidence>
<protein>
    <submittedName>
        <fullName evidence="1">Uncharacterized protein</fullName>
    </submittedName>
</protein>
<dbReference type="EMBL" id="JANSHE010001486">
    <property type="protein sequence ID" value="KAJ3002467.1"/>
    <property type="molecule type" value="Genomic_DNA"/>
</dbReference>